<comment type="caution">
    <text evidence="2">The sequence shown here is derived from an EMBL/GenBank/DDBJ whole genome shotgun (WGS) entry which is preliminary data.</text>
</comment>
<dbReference type="AlphaFoldDB" id="A0A9N9NH87"/>
<name>A0A9N9NH87_9GLOM</name>
<proteinExistence type="predicted"/>
<dbReference type="EMBL" id="CAJVPZ010030762">
    <property type="protein sequence ID" value="CAG8737571.1"/>
    <property type="molecule type" value="Genomic_DNA"/>
</dbReference>
<organism evidence="2 3">
    <name type="scientific">Racocetra fulgida</name>
    <dbReference type="NCBI Taxonomy" id="60492"/>
    <lineage>
        <taxon>Eukaryota</taxon>
        <taxon>Fungi</taxon>
        <taxon>Fungi incertae sedis</taxon>
        <taxon>Mucoromycota</taxon>
        <taxon>Glomeromycotina</taxon>
        <taxon>Glomeromycetes</taxon>
        <taxon>Diversisporales</taxon>
        <taxon>Gigasporaceae</taxon>
        <taxon>Racocetra</taxon>
    </lineage>
</organism>
<gene>
    <name evidence="2" type="ORF">RFULGI_LOCUS12605</name>
</gene>
<protein>
    <submittedName>
        <fullName evidence="2">3275_t:CDS:1</fullName>
    </submittedName>
</protein>
<accession>A0A9N9NH87</accession>
<reference evidence="2" key="1">
    <citation type="submission" date="2021-06" db="EMBL/GenBank/DDBJ databases">
        <authorList>
            <person name="Kallberg Y."/>
            <person name="Tangrot J."/>
            <person name="Rosling A."/>
        </authorList>
    </citation>
    <scope>NUCLEOTIDE SEQUENCE</scope>
    <source>
        <strain evidence="2">IN212</strain>
    </source>
</reference>
<dbReference type="Proteomes" id="UP000789396">
    <property type="component" value="Unassembled WGS sequence"/>
</dbReference>
<dbReference type="OrthoDB" id="2380202at2759"/>
<evidence type="ECO:0000313" key="2">
    <source>
        <dbReference type="EMBL" id="CAG8737571.1"/>
    </source>
</evidence>
<sequence>KIYNEFKKSNSRILENNHDPDTPSFSTTEQHEKQSNVNNNNSEIKSSRCYETEKFDSNENIWHHSPPSSVIHCELMSTNNCVLDSNNPNLQVTTPTIE</sequence>
<evidence type="ECO:0000313" key="3">
    <source>
        <dbReference type="Proteomes" id="UP000789396"/>
    </source>
</evidence>
<keyword evidence="3" id="KW-1185">Reference proteome</keyword>
<evidence type="ECO:0000256" key="1">
    <source>
        <dbReference type="SAM" id="MobiDB-lite"/>
    </source>
</evidence>
<feature type="non-terminal residue" evidence="2">
    <location>
        <position position="98"/>
    </location>
</feature>
<feature type="non-terminal residue" evidence="2">
    <location>
        <position position="1"/>
    </location>
</feature>
<feature type="compositionally biased region" description="Polar residues" evidence="1">
    <location>
        <begin position="35"/>
        <end position="44"/>
    </location>
</feature>
<feature type="region of interest" description="Disordered" evidence="1">
    <location>
        <begin position="1"/>
        <end position="46"/>
    </location>
</feature>